<reference evidence="3" key="1">
    <citation type="submission" date="2011-10" db="EMBL/GenBank/DDBJ databases">
        <authorList>
            <person name="Genoscope - CEA"/>
        </authorList>
    </citation>
    <scope>NUCLEOTIDE SEQUENCE</scope>
</reference>
<feature type="region of interest" description="Disordered" evidence="1">
    <location>
        <begin position="1"/>
        <end position="143"/>
    </location>
</feature>
<dbReference type="EMBL" id="FO082052">
    <property type="protein sequence ID" value="CCE81119.1"/>
    <property type="molecule type" value="Genomic_DNA"/>
</dbReference>
<reference evidence="4" key="2">
    <citation type="journal article" date="2012" name="G3 (Bethesda)">
        <title>Pichia sorbitophila, an interspecies yeast hybrid reveals early steps of genome resolution following polyploidization.</title>
        <authorList>
            <person name="Leh Louis V."/>
            <person name="Despons L."/>
            <person name="Friedrich A."/>
            <person name="Martin T."/>
            <person name="Durrens P."/>
            <person name="Casaregola S."/>
            <person name="Neuveglise C."/>
            <person name="Fairhead C."/>
            <person name="Marck C."/>
            <person name="Cruz J.A."/>
            <person name="Straub M.L."/>
            <person name="Kugler V."/>
            <person name="Sacerdot C."/>
            <person name="Uzunov Z."/>
            <person name="Thierry A."/>
            <person name="Weiss S."/>
            <person name="Bleykasten C."/>
            <person name="De Montigny J."/>
            <person name="Jacques N."/>
            <person name="Jung P."/>
            <person name="Lemaire M."/>
            <person name="Mallet S."/>
            <person name="Morel G."/>
            <person name="Richard G.F."/>
            <person name="Sarkar A."/>
            <person name="Savel G."/>
            <person name="Schacherer J."/>
            <person name="Seret M.L."/>
            <person name="Talla E."/>
            <person name="Samson G."/>
            <person name="Jubin C."/>
            <person name="Poulain J."/>
            <person name="Vacherie B."/>
            <person name="Barbe V."/>
            <person name="Pelletier E."/>
            <person name="Sherman D.J."/>
            <person name="Westhof E."/>
            <person name="Weissenbach J."/>
            <person name="Baret P.V."/>
            <person name="Wincker P."/>
            <person name="Gaillardin C."/>
            <person name="Dujon B."/>
            <person name="Souciet J.L."/>
        </authorList>
    </citation>
    <scope>NUCLEOTIDE SEQUENCE [LARGE SCALE GENOMIC DNA]</scope>
    <source>
        <strain evidence="4">ATCC MYA-4447 / BCRC 22081 / CBS 7064 / NBRC 10061 / NRRL Y-12695</strain>
    </source>
</reference>
<keyword evidence="4" id="KW-1185">Reference proteome</keyword>
<evidence type="ECO:0000313" key="4">
    <source>
        <dbReference type="Proteomes" id="UP000005222"/>
    </source>
</evidence>
<dbReference type="AlphaFoldDB" id="G8YI67"/>
<dbReference type="InParanoid" id="G8YI67"/>
<protein>
    <submittedName>
        <fullName evidence="3">Piso0_003470 protein</fullName>
    </submittedName>
</protein>
<accession>G8YI67</accession>
<feature type="region of interest" description="Disordered" evidence="1">
    <location>
        <begin position="234"/>
        <end position="284"/>
    </location>
</feature>
<feature type="compositionally biased region" description="Polar residues" evidence="1">
    <location>
        <begin position="269"/>
        <end position="282"/>
    </location>
</feature>
<name>G8YI67_PICSO</name>
<organism evidence="3 4">
    <name type="scientific">Pichia sorbitophila (strain ATCC MYA-4447 / BCRC 22081 / CBS 7064 / NBRC 10061 / NRRL Y-12695)</name>
    <name type="common">Hybrid yeast</name>
    <dbReference type="NCBI Taxonomy" id="559304"/>
    <lineage>
        <taxon>Eukaryota</taxon>
        <taxon>Fungi</taxon>
        <taxon>Dikarya</taxon>
        <taxon>Ascomycota</taxon>
        <taxon>Saccharomycotina</taxon>
        <taxon>Pichiomycetes</taxon>
        <taxon>Debaryomycetaceae</taxon>
        <taxon>Millerozyma</taxon>
    </lineage>
</organism>
<evidence type="ECO:0000313" key="3">
    <source>
        <dbReference type="EMBL" id="CCE81119.1"/>
    </source>
</evidence>
<evidence type="ECO:0000256" key="1">
    <source>
        <dbReference type="SAM" id="MobiDB-lite"/>
    </source>
</evidence>
<dbReference type="EMBL" id="FO082053">
    <property type="protein sequence ID" value="CCE80354.1"/>
    <property type="molecule type" value="Genomic_DNA"/>
</dbReference>
<feature type="region of interest" description="Disordered" evidence="1">
    <location>
        <begin position="194"/>
        <end position="219"/>
    </location>
</feature>
<dbReference type="Proteomes" id="UP000005222">
    <property type="component" value="Chromosome H"/>
</dbReference>
<proteinExistence type="predicted"/>
<dbReference type="eggNOG" id="ENOG502SYY5">
    <property type="taxonomic scope" value="Eukaryota"/>
</dbReference>
<gene>
    <name evidence="3" type="primary">Piso0_003470</name>
    <name evidence="2" type="ORF">GNLVRS01_PISO0G13030g</name>
    <name evidence="3" type="ORF">GNLVRS01_PISO0H13031g</name>
</gene>
<dbReference type="Proteomes" id="UP000005222">
    <property type="component" value="Chromosome G"/>
</dbReference>
<dbReference type="FunCoup" id="G8YI67">
    <property type="interactions" value="426"/>
</dbReference>
<evidence type="ECO:0000313" key="2">
    <source>
        <dbReference type="EMBL" id="CCE80354.1"/>
    </source>
</evidence>
<feature type="compositionally biased region" description="Polar residues" evidence="1">
    <location>
        <begin position="112"/>
        <end position="143"/>
    </location>
</feature>
<feature type="compositionally biased region" description="Basic residues" evidence="1">
    <location>
        <begin position="86"/>
        <end position="95"/>
    </location>
</feature>
<sequence length="325" mass="36272">MEDNKKGRPMVPSTPPRATRNQALHSFKTPSAIKTPFTPNVKGVGLITPVTESKHKGNASQKDSHRNEASNLLTIPVTPEFTPHRSPFKHHKRKRNTFEEISKSEAQEEFSAPTTTAQQHASNNLLLPTPSTVGSGRKIGSSQSKLLKPPVFNLATLAKLNDNLNFEEDEDDAKTFDVRPQKLDTSFIRNENLRASNPFSTAGDESPTKKKSGVPLTPRGQVINDEKIRRWHGKSFNNQFDSSDDDEEAIESRSLENPFLESKSDATSEKISANPFNTSQQSDDVDLSTHMVYVNNKTGEKRVVKLSKNQMKIKPKKLVFDTSDH</sequence>
<feature type="compositionally biased region" description="Basic and acidic residues" evidence="1">
    <location>
        <begin position="96"/>
        <end position="106"/>
    </location>
</feature>
<dbReference type="STRING" id="559304.G8YI67"/>
<dbReference type="OrthoDB" id="3997968at2759"/>
<dbReference type="HOGENOM" id="CLU_852575_0_0_1"/>